<protein>
    <submittedName>
        <fullName evidence="2">Uncharacterized protein</fullName>
    </submittedName>
</protein>
<sequence>MTAITGNIPRKPNTGTPKFEADPMNSTFRWEIYLTQGQHGNKVPILDGYSKGMGYENTSRVDLLYKKLINPILPYLHKSDTIVIYQQDPGLPKHLHPVVLELLPRQYFAYDWVGQTTPITHFLDRYYNEFIYSGTMPPTEDRRKNARQAFYHAELDHTRHSFASLEELHNFCYQPSRIAKHSATCMEKWYYIHAQYQPELFENGPQLADNLQHAKDIAPNSDSAQAAQNSLQALYNRHPSSPKRK</sequence>
<evidence type="ECO:0000313" key="2">
    <source>
        <dbReference type="EMBL" id="MVM35015.1"/>
    </source>
</evidence>
<gene>
    <name evidence="2" type="ORF">GO755_33620</name>
</gene>
<dbReference type="Proteomes" id="UP000436006">
    <property type="component" value="Unassembled WGS sequence"/>
</dbReference>
<feature type="region of interest" description="Disordered" evidence="1">
    <location>
        <begin position="1"/>
        <end position="20"/>
    </location>
</feature>
<feature type="region of interest" description="Disordered" evidence="1">
    <location>
        <begin position="217"/>
        <end position="245"/>
    </location>
</feature>
<name>A0A7K1SMJ3_9BACT</name>
<keyword evidence="3" id="KW-1185">Reference proteome</keyword>
<evidence type="ECO:0000256" key="1">
    <source>
        <dbReference type="SAM" id="MobiDB-lite"/>
    </source>
</evidence>
<reference evidence="2 3" key="1">
    <citation type="submission" date="2019-12" db="EMBL/GenBank/DDBJ databases">
        <title>Spirosoma sp. HMF4905 genome sequencing and assembly.</title>
        <authorList>
            <person name="Kang H."/>
            <person name="Cha I."/>
            <person name="Kim H."/>
            <person name="Joh K."/>
        </authorList>
    </citation>
    <scope>NUCLEOTIDE SEQUENCE [LARGE SCALE GENOMIC DNA]</scope>
    <source>
        <strain evidence="2 3">HMF4905</strain>
    </source>
</reference>
<dbReference type="EMBL" id="WPIN01000019">
    <property type="protein sequence ID" value="MVM35015.1"/>
    <property type="molecule type" value="Genomic_DNA"/>
</dbReference>
<feature type="compositionally biased region" description="Low complexity" evidence="1">
    <location>
        <begin position="218"/>
        <end position="236"/>
    </location>
</feature>
<organism evidence="2 3">
    <name type="scientific">Spirosoma arboris</name>
    <dbReference type="NCBI Taxonomy" id="2682092"/>
    <lineage>
        <taxon>Bacteria</taxon>
        <taxon>Pseudomonadati</taxon>
        <taxon>Bacteroidota</taxon>
        <taxon>Cytophagia</taxon>
        <taxon>Cytophagales</taxon>
        <taxon>Cytophagaceae</taxon>
        <taxon>Spirosoma</taxon>
    </lineage>
</organism>
<dbReference type="AlphaFoldDB" id="A0A7K1SMJ3"/>
<evidence type="ECO:0000313" key="3">
    <source>
        <dbReference type="Proteomes" id="UP000436006"/>
    </source>
</evidence>
<accession>A0A7K1SMJ3</accession>
<proteinExistence type="predicted"/>
<comment type="caution">
    <text evidence="2">The sequence shown here is derived from an EMBL/GenBank/DDBJ whole genome shotgun (WGS) entry which is preliminary data.</text>
</comment>
<dbReference type="RefSeq" id="WP_157589827.1">
    <property type="nucleotide sequence ID" value="NZ_WPIN01000019.1"/>
</dbReference>